<proteinExistence type="predicted"/>
<dbReference type="Proteomes" id="UP001143480">
    <property type="component" value="Unassembled WGS sequence"/>
</dbReference>
<accession>A0A9W6NMS2</accession>
<organism evidence="1 2">
    <name type="scientific">Dactylosporangium matsuzakiense</name>
    <dbReference type="NCBI Taxonomy" id="53360"/>
    <lineage>
        <taxon>Bacteria</taxon>
        <taxon>Bacillati</taxon>
        <taxon>Actinomycetota</taxon>
        <taxon>Actinomycetes</taxon>
        <taxon>Micromonosporales</taxon>
        <taxon>Micromonosporaceae</taxon>
        <taxon>Dactylosporangium</taxon>
    </lineage>
</organism>
<gene>
    <name evidence="1" type="ORF">GCM10017581_039890</name>
</gene>
<keyword evidence="2" id="KW-1185">Reference proteome</keyword>
<evidence type="ECO:0000313" key="1">
    <source>
        <dbReference type="EMBL" id="GLL02247.1"/>
    </source>
</evidence>
<sequence length="362" mass="38681">MPAARLIRPIALGVTLLLGGWLILAGPAQPSPAAPPQPSLHQIWPAVQVATQTATLDDGTRFTPALYLDPYTAVGVAPSPDGRAQRVLLRTGYETQQLASIDADHYPRFTGFTADAGTFFWVEATATTQQPLSYRLWRADTRGNPTVLTTDTGEGVFQGAEHDLVLHDGLLSWAATAGSRTEIRSIPTSGGPVTATAVDGSFELSAWPWLQTAAAARQSGRQELLDPATGRRTTVVKSAAETVDCSPTWCRSIVAAGTGGDTSYSVLHPDGTARHRVGGADTFAAVGNVALLDRFEVVLQTGTRSAFDSSHRLSLFDLTTLRLITVADDVDQVQAAGHFLWWSTGDRQRSTWHALDLAALTR</sequence>
<reference evidence="1" key="1">
    <citation type="journal article" date="2014" name="Int. J. Syst. Evol. Microbiol.">
        <title>Complete genome sequence of Corynebacterium casei LMG S-19264T (=DSM 44701T), isolated from a smear-ripened cheese.</title>
        <authorList>
            <consortium name="US DOE Joint Genome Institute (JGI-PGF)"/>
            <person name="Walter F."/>
            <person name="Albersmeier A."/>
            <person name="Kalinowski J."/>
            <person name="Ruckert C."/>
        </authorList>
    </citation>
    <scope>NUCLEOTIDE SEQUENCE</scope>
    <source>
        <strain evidence="1">VKM Ac-1321</strain>
    </source>
</reference>
<evidence type="ECO:0000313" key="2">
    <source>
        <dbReference type="Proteomes" id="UP001143480"/>
    </source>
</evidence>
<reference evidence="1" key="2">
    <citation type="submission" date="2023-01" db="EMBL/GenBank/DDBJ databases">
        <authorList>
            <person name="Sun Q."/>
            <person name="Evtushenko L."/>
        </authorList>
    </citation>
    <scope>NUCLEOTIDE SEQUENCE</scope>
    <source>
        <strain evidence="1">VKM Ac-1321</strain>
    </source>
</reference>
<protein>
    <submittedName>
        <fullName evidence="1">Uncharacterized protein</fullName>
    </submittedName>
</protein>
<dbReference type="EMBL" id="BSFP01000022">
    <property type="protein sequence ID" value="GLL02247.1"/>
    <property type="molecule type" value="Genomic_DNA"/>
</dbReference>
<comment type="caution">
    <text evidence="1">The sequence shown here is derived from an EMBL/GenBank/DDBJ whole genome shotgun (WGS) entry which is preliminary data.</text>
</comment>
<dbReference type="SUPFAM" id="SSF63825">
    <property type="entry name" value="YWTD domain"/>
    <property type="match status" value="1"/>
</dbReference>
<dbReference type="AlphaFoldDB" id="A0A9W6NMS2"/>
<name>A0A9W6NMS2_9ACTN</name>
<dbReference type="RefSeq" id="WP_271189329.1">
    <property type="nucleotide sequence ID" value="NZ_BSFP01000022.1"/>
</dbReference>